<protein>
    <recommendedName>
        <fullName evidence="1">SHS2 domain-containing protein</fullName>
    </recommendedName>
</protein>
<dbReference type="AlphaFoldDB" id="A0A140DX29"/>
<dbReference type="PANTHER" id="PTHR32432">
    <property type="entry name" value="CELL DIVISION PROTEIN FTSA-RELATED"/>
    <property type="match status" value="1"/>
</dbReference>
<dbReference type="SUPFAM" id="SSF53067">
    <property type="entry name" value="Actin-like ATPase domain"/>
    <property type="match status" value="1"/>
</dbReference>
<dbReference type="STRING" id="1702221.AALO17_20720"/>
<dbReference type="EMBL" id="CP011391">
    <property type="protein sequence ID" value="AMK55206.1"/>
    <property type="molecule type" value="Genomic_DNA"/>
</dbReference>
<accession>A0A140DX29</accession>
<dbReference type="InterPro" id="IPR043129">
    <property type="entry name" value="ATPase_NBD"/>
</dbReference>
<evidence type="ECO:0000313" key="3">
    <source>
        <dbReference type="EMBL" id="OLU44414.1"/>
    </source>
</evidence>
<dbReference type="InterPro" id="IPR003494">
    <property type="entry name" value="SHS2_FtsA"/>
</dbReference>
<dbReference type="Proteomes" id="UP000069771">
    <property type="component" value="Chromosome"/>
</dbReference>
<dbReference type="EMBL" id="MPJZ01000070">
    <property type="protein sequence ID" value="OLU44414.1"/>
    <property type="molecule type" value="Genomic_DNA"/>
</dbReference>
<organism evidence="2 4">
    <name type="scientific">Faecalibaculum rodentium</name>
    <dbReference type="NCBI Taxonomy" id="1702221"/>
    <lineage>
        <taxon>Bacteria</taxon>
        <taxon>Bacillati</taxon>
        <taxon>Bacillota</taxon>
        <taxon>Erysipelotrichia</taxon>
        <taxon>Erysipelotrichales</taxon>
        <taxon>Erysipelotrichaceae</taxon>
        <taxon>Faecalibaculum</taxon>
    </lineage>
</organism>
<dbReference type="GO" id="GO:0009898">
    <property type="term" value="C:cytoplasmic side of plasma membrane"/>
    <property type="evidence" value="ECO:0007669"/>
    <property type="project" value="TreeGrafter"/>
</dbReference>
<evidence type="ECO:0000313" key="4">
    <source>
        <dbReference type="Proteomes" id="UP000069771"/>
    </source>
</evidence>
<dbReference type="GO" id="GO:0032153">
    <property type="term" value="C:cell division site"/>
    <property type="evidence" value="ECO:0007669"/>
    <property type="project" value="TreeGrafter"/>
</dbReference>
<dbReference type="RefSeq" id="WP_067558587.1">
    <property type="nucleotide sequence ID" value="NZ_CAJTBG010000001.1"/>
</dbReference>
<gene>
    <name evidence="2" type="ORF">AALO17_20720</name>
    <name evidence="3" type="ORF">BO223_08365</name>
</gene>
<dbReference type="PANTHER" id="PTHR32432:SF4">
    <property type="entry name" value="CELL DIVISION PROTEIN FTSA"/>
    <property type="match status" value="1"/>
</dbReference>
<dbReference type="InterPro" id="IPR050696">
    <property type="entry name" value="FtsA/MreB"/>
</dbReference>
<dbReference type="KEGG" id="fro:AALO17_20720"/>
<sequence>MSKKRVYAALELADGEVRLAVMEVYEGRANVLRIERAPAAGLSGTTITDEASVVASIRQALTAAQAALGYRIERVVLLVPSVNVKDSSQKIRVGIEDGTKTVRLFHIQQGLTRAQQLRRDDDAVFVNANRIQYEVNGETSSKLPLSEQCEEFVMDVDLLYADKDTVYAYARAVEQANLEILDLVLDSYAAAQETAALAQSSERPVIQVQLEANHTLLTYFQDGRLRSSFDLDKGYMWFMEPLRKKYRLGREVTFRLLQNCFSTDMQDSSVIIYIEQKEDQRVEITAGELAKTVVPRIREWIAGINEACAPIVNRGKVKYIVTGKGSNIPVLKELEPAFNAPARVYVETSVGARDGAFVSLLGSVYALMDINRIRHDDRISVNNNELEASIDQINARSHHGDGGFTRKMKSVVLTDEG</sequence>
<dbReference type="SMART" id="SM00842">
    <property type="entry name" value="FtsA"/>
    <property type="match status" value="1"/>
</dbReference>
<dbReference type="Proteomes" id="UP000186758">
    <property type="component" value="Unassembled WGS sequence"/>
</dbReference>
<reference evidence="3 5" key="2">
    <citation type="submission" date="2016-11" db="EMBL/GenBank/DDBJ databases">
        <title>Description of two novel members of the family Erysipelotrichaceae: Ileibacterium lipovorans gen. nov., sp. nov. and Dubosiella newyorkensis, gen. nov., sp. nov.</title>
        <authorList>
            <person name="Cox L.M."/>
            <person name="Sohn J."/>
            <person name="Tyrrell K.L."/>
            <person name="Citron D.M."/>
            <person name="Lawson P.A."/>
            <person name="Patel N.B."/>
            <person name="Iizumi T."/>
            <person name="Perez-Perez G.I."/>
            <person name="Goldstein E.J."/>
            <person name="Blaser M.J."/>
        </authorList>
    </citation>
    <scope>NUCLEOTIDE SEQUENCE [LARGE SCALE GENOMIC DNA]</scope>
    <source>
        <strain evidence="3 5">NYU-BL-K8</strain>
    </source>
</reference>
<name>A0A140DX29_9FIRM</name>
<keyword evidence="4" id="KW-1185">Reference proteome</keyword>
<evidence type="ECO:0000313" key="5">
    <source>
        <dbReference type="Proteomes" id="UP000186758"/>
    </source>
</evidence>
<reference evidence="2 4" key="1">
    <citation type="journal article" date="2016" name="Gut Pathog.">
        <title>Whole genome sequencing of "Faecalibaculum rodentium" ALO17, isolated from C57BL/6J laboratory mouse feces.</title>
        <authorList>
            <person name="Lim S."/>
            <person name="Chang D.H."/>
            <person name="Ahn S."/>
            <person name="Kim B.C."/>
        </authorList>
    </citation>
    <scope>NUCLEOTIDE SEQUENCE [LARGE SCALE GENOMIC DNA]</scope>
    <source>
        <strain evidence="2 4">Alo17</strain>
    </source>
</reference>
<dbReference type="GO" id="GO:0051301">
    <property type="term" value="P:cell division"/>
    <property type="evidence" value="ECO:0007669"/>
    <property type="project" value="InterPro"/>
</dbReference>
<evidence type="ECO:0000313" key="2">
    <source>
        <dbReference type="EMBL" id="AMK55206.1"/>
    </source>
</evidence>
<dbReference type="GeneID" id="78478670"/>
<proteinExistence type="predicted"/>
<dbReference type="OrthoDB" id="9768127at2"/>
<evidence type="ECO:0000259" key="1">
    <source>
        <dbReference type="SMART" id="SM00842"/>
    </source>
</evidence>
<feature type="domain" description="SHS2" evidence="1">
    <location>
        <begin position="7"/>
        <end position="194"/>
    </location>
</feature>